<accession>A0A1A6HYJ4</accession>
<dbReference type="EMBL" id="LZPO01007989">
    <property type="protein sequence ID" value="OBS82792.1"/>
    <property type="molecule type" value="Genomic_DNA"/>
</dbReference>
<dbReference type="Proteomes" id="UP000092124">
    <property type="component" value="Unassembled WGS sequence"/>
</dbReference>
<feature type="region of interest" description="Disordered" evidence="1">
    <location>
        <begin position="214"/>
        <end position="266"/>
    </location>
</feature>
<dbReference type="AlphaFoldDB" id="A0A1A6HYJ4"/>
<feature type="region of interest" description="Disordered" evidence="1">
    <location>
        <begin position="147"/>
        <end position="189"/>
    </location>
</feature>
<feature type="non-terminal residue" evidence="2">
    <location>
        <position position="447"/>
    </location>
</feature>
<comment type="caution">
    <text evidence="2">The sequence shown here is derived from an EMBL/GenBank/DDBJ whole genome shotgun (WGS) entry which is preliminary data.</text>
</comment>
<gene>
    <name evidence="2" type="ORF">A6R68_23216</name>
</gene>
<sequence length="447" mass="49937">GPDLFKKHVIFGSDNSLAFVLICAFPNFPGQQRFWLSAFSTSGARGSSDRQEDCGLPDLETVSAVESEEARKKESPKGYCSLTGSEVTRHHASFSLNNLINMMLKSNSLDRRADGIFMIQSYELRSSIIHKHPETQKTMMEIFTGNDEGEKDTESRKGHNHSPAPSSKRRNTSSPCRTSLSSKNRPCRMREKVNTSLRCSCLLLCNVSVKPGHKLLPTPVNKVKMTSVPFPNDEKDKPRYALQNPQKSKRLNTSPSEKHPHTMNNDSDQVIHAVQIHSIAGGVEEPELQREDHPALGTRPYWSDPVSSSTLQALGTRPHYLEMNFFGGMTPTFFFCVAMLWKSFYVSPISPDKSTAVAKSTDFLKACFSQEVFLLRGQRHHGTTSDASQALFYQKQLDARTADQGRALQRAALDRASPLPDPATNPPFVIHLPFGALKWASTFLFYL</sequence>
<protein>
    <submittedName>
        <fullName evidence="2">Uncharacterized protein</fullName>
    </submittedName>
</protein>
<reference evidence="2 3" key="1">
    <citation type="submission" date="2016-06" db="EMBL/GenBank/DDBJ databases">
        <title>The Draft Genome Sequence and Annotation of the Desert Woodrat Neotoma lepida.</title>
        <authorList>
            <person name="Campbell M."/>
            <person name="Oakeson K.F."/>
            <person name="Yandell M."/>
            <person name="Halpert J.R."/>
            <person name="Dearing D."/>
        </authorList>
    </citation>
    <scope>NUCLEOTIDE SEQUENCE [LARGE SCALE GENOMIC DNA]</scope>
    <source>
        <strain evidence="2">417</strain>
        <tissue evidence="2">Liver</tissue>
    </source>
</reference>
<organism evidence="2 3">
    <name type="scientific">Neotoma lepida</name>
    <name type="common">Desert woodrat</name>
    <dbReference type="NCBI Taxonomy" id="56216"/>
    <lineage>
        <taxon>Eukaryota</taxon>
        <taxon>Metazoa</taxon>
        <taxon>Chordata</taxon>
        <taxon>Craniata</taxon>
        <taxon>Vertebrata</taxon>
        <taxon>Euteleostomi</taxon>
        <taxon>Mammalia</taxon>
        <taxon>Eutheria</taxon>
        <taxon>Euarchontoglires</taxon>
        <taxon>Glires</taxon>
        <taxon>Rodentia</taxon>
        <taxon>Myomorpha</taxon>
        <taxon>Muroidea</taxon>
        <taxon>Cricetidae</taxon>
        <taxon>Neotominae</taxon>
        <taxon>Neotoma</taxon>
    </lineage>
</organism>
<name>A0A1A6HYJ4_NEOLE</name>
<feature type="compositionally biased region" description="Polar residues" evidence="1">
    <location>
        <begin position="172"/>
        <end position="184"/>
    </location>
</feature>
<feature type="compositionally biased region" description="Polar residues" evidence="1">
    <location>
        <begin position="243"/>
        <end position="255"/>
    </location>
</feature>
<feature type="non-terminal residue" evidence="2">
    <location>
        <position position="1"/>
    </location>
</feature>
<evidence type="ECO:0000256" key="1">
    <source>
        <dbReference type="SAM" id="MobiDB-lite"/>
    </source>
</evidence>
<evidence type="ECO:0000313" key="2">
    <source>
        <dbReference type="EMBL" id="OBS82792.1"/>
    </source>
</evidence>
<proteinExistence type="predicted"/>
<keyword evidence="3" id="KW-1185">Reference proteome</keyword>
<evidence type="ECO:0000313" key="3">
    <source>
        <dbReference type="Proteomes" id="UP000092124"/>
    </source>
</evidence>